<dbReference type="STRING" id="201973.SAMN04488025_13820"/>
<sequence>MENPSLYLYDYHVWANQRWFDHLKKLPGELWHREMTSVFPSISQVFAHIYIVDHMWFAGMSGKSFEESRVLGNRLTDEMKGISLEEMEERFARLSEQYRSFLREQQDGPIPLKHPHYGETSVNLSDLVRHVVNHGTYHRGNLTAMLRQAGYQGVGTDYIIYLYSIR</sequence>
<feature type="binding site" evidence="3">
    <location>
        <position position="134"/>
    </location>
    <ligand>
        <name>a divalent metal cation</name>
        <dbReference type="ChEBI" id="CHEBI:60240"/>
    </ligand>
</feature>
<dbReference type="PANTHER" id="PTHR37302">
    <property type="entry name" value="SLR1116 PROTEIN"/>
    <property type="match status" value="1"/>
</dbReference>
<dbReference type="Gene3D" id="1.20.120.450">
    <property type="entry name" value="dinb family like domain"/>
    <property type="match status" value="1"/>
</dbReference>
<reference evidence="4 5" key="1">
    <citation type="submission" date="2016-10" db="EMBL/GenBank/DDBJ databases">
        <authorList>
            <person name="de Groot N.N."/>
        </authorList>
    </citation>
    <scope>NUCLEOTIDE SEQUENCE [LARGE SCALE GENOMIC DNA]</scope>
    <source>
        <strain evidence="4 5">DSM 44945</strain>
    </source>
</reference>
<evidence type="ECO:0000313" key="4">
    <source>
        <dbReference type="EMBL" id="SFG48337.1"/>
    </source>
</evidence>
<dbReference type="EMBL" id="FOOK01000038">
    <property type="protein sequence ID" value="SFG48337.1"/>
    <property type="molecule type" value="Genomic_DNA"/>
</dbReference>
<gene>
    <name evidence="4" type="ORF">SAMN04488025_13820</name>
</gene>
<dbReference type="AlphaFoldDB" id="A0A1I2SBQ5"/>
<name>A0A1I2SBQ5_9BACL</name>
<feature type="binding site" evidence="3">
    <location>
        <position position="138"/>
    </location>
    <ligand>
        <name>a divalent metal cation</name>
        <dbReference type="ChEBI" id="CHEBI:60240"/>
    </ligand>
</feature>
<evidence type="ECO:0000313" key="5">
    <source>
        <dbReference type="Proteomes" id="UP000198661"/>
    </source>
</evidence>
<dbReference type="Pfam" id="PF05163">
    <property type="entry name" value="DinB"/>
    <property type="match status" value="1"/>
</dbReference>
<proteinExistence type="inferred from homology"/>
<keyword evidence="2 3" id="KW-0479">Metal-binding</keyword>
<dbReference type="SUPFAM" id="SSF109854">
    <property type="entry name" value="DinB/YfiT-like putative metalloenzymes"/>
    <property type="match status" value="1"/>
</dbReference>
<keyword evidence="5" id="KW-1185">Reference proteome</keyword>
<comment type="similarity">
    <text evidence="1">Belongs to the DinB family.</text>
</comment>
<evidence type="ECO:0000256" key="3">
    <source>
        <dbReference type="PIRSR" id="PIRSR607837-1"/>
    </source>
</evidence>
<dbReference type="OrthoDB" id="9811413at2"/>
<dbReference type="InterPro" id="IPR007837">
    <property type="entry name" value="DinB"/>
</dbReference>
<evidence type="ECO:0000256" key="2">
    <source>
        <dbReference type="ARBA" id="ARBA00022723"/>
    </source>
</evidence>
<accession>A0A1I2SBQ5</accession>
<dbReference type="RefSeq" id="WP_092041103.1">
    <property type="nucleotide sequence ID" value="NZ_FOOK01000038.1"/>
</dbReference>
<dbReference type="Proteomes" id="UP000198661">
    <property type="component" value="Unassembled WGS sequence"/>
</dbReference>
<evidence type="ECO:0000256" key="1">
    <source>
        <dbReference type="ARBA" id="ARBA00008635"/>
    </source>
</evidence>
<dbReference type="InterPro" id="IPR034660">
    <property type="entry name" value="DinB/YfiT-like"/>
</dbReference>
<dbReference type="GO" id="GO:0046872">
    <property type="term" value="F:metal ion binding"/>
    <property type="evidence" value="ECO:0007669"/>
    <property type="project" value="UniProtKB-KW"/>
</dbReference>
<organism evidence="4 5">
    <name type="scientific">Planifilum fulgidum</name>
    <dbReference type="NCBI Taxonomy" id="201973"/>
    <lineage>
        <taxon>Bacteria</taxon>
        <taxon>Bacillati</taxon>
        <taxon>Bacillota</taxon>
        <taxon>Bacilli</taxon>
        <taxon>Bacillales</taxon>
        <taxon>Thermoactinomycetaceae</taxon>
        <taxon>Planifilum</taxon>
    </lineage>
</organism>
<feature type="binding site" evidence="3">
    <location>
        <position position="48"/>
    </location>
    <ligand>
        <name>a divalent metal cation</name>
        <dbReference type="ChEBI" id="CHEBI:60240"/>
    </ligand>
</feature>
<dbReference type="PANTHER" id="PTHR37302:SF1">
    <property type="entry name" value="PROTEIN DINB"/>
    <property type="match status" value="1"/>
</dbReference>
<protein>
    <submittedName>
        <fullName evidence="4">Uncharacterized damage-inducible protein DinB (Forms a four-helix bundle)</fullName>
    </submittedName>
</protein>